<evidence type="ECO:0000256" key="3">
    <source>
        <dbReference type="ARBA" id="ARBA00022801"/>
    </source>
</evidence>
<dbReference type="InterPro" id="IPR008928">
    <property type="entry name" value="6-hairpin_glycosidase_sf"/>
</dbReference>
<comment type="similarity">
    <text evidence="2 8 10">Belongs to the glycosyl hydrolase 9 (cellulase E) family.</text>
</comment>
<evidence type="ECO:0000256" key="5">
    <source>
        <dbReference type="ARBA" id="ARBA00023277"/>
    </source>
</evidence>
<evidence type="ECO:0000256" key="2">
    <source>
        <dbReference type="ARBA" id="ARBA00007072"/>
    </source>
</evidence>
<feature type="active site" evidence="9">
    <location>
        <position position="404"/>
    </location>
</feature>
<dbReference type="PROSITE" id="PS00592">
    <property type="entry name" value="GH9_2"/>
    <property type="match status" value="1"/>
</dbReference>
<evidence type="ECO:0000313" key="13">
    <source>
        <dbReference type="Proteomes" id="UP000734854"/>
    </source>
</evidence>
<evidence type="ECO:0000256" key="7">
    <source>
        <dbReference type="ARBA" id="ARBA00023326"/>
    </source>
</evidence>
<feature type="active site" evidence="8">
    <location>
        <position position="353"/>
    </location>
</feature>
<feature type="domain" description="Glycoside hydrolase family 9" evidence="11">
    <location>
        <begin position="45"/>
        <end position="224"/>
    </location>
</feature>
<dbReference type="Proteomes" id="UP000734854">
    <property type="component" value="Unassembled WGS sequence"/>
</dbReference>
<keyword evidence="6 8" id="KW-0326">Glycosidase</keyword>
<dbReference type="InterPro" id="IPR018221">
    <property type="entry name" value="Glyco_hydro_9_His_AS"/>
</dbReference>
<gene>
    <name evidence="12" type="ORF">ZIOFF_019471</name>
</gene>
<keyword evidence="7 8" id="KW-0624">Polysaccharide degradation</keyword>
<name>A0A8J5HRS2_ZINOF</name>
<protein>
    <recommendedName>
        <fullName evidence="10">Endoglucanase</fullName>
        <ecNumber evidence="10">3.2.1.4</ecNumber>
    </recommendedName>
</protein>
<accession>A0A8J5HRS2</accession>
<dbReference type="InterPro" id="IPR012341">
    <property type="entry name" value="6hp_glycosidase-like_sf"/>
</dbReference>
<comment type="caution">
    <text evidence="12">The sequence shown here is derived from an EMBL/GenBank/DDBJ whole genome shotgun (WGS) entry which is preliminary data.</text>
</comment>
<dbReference type="PANTHER" id="PTHR22298">
    <property type="entry name" value="ENDO-1,4-BETA-GLUCANASE"/>
    <property type="match status" value="1"/>
</dbReference>
<feature type="active site" evidence="9">
    <location>
        <position position="413"/>
    </location>
</feature>
<evidence type="ECO:0000256" key="6">
    <source>
        <dbReference type="ARBA" id="ARBA00023295"/>
    </source>
</evidence>
<evidence type="ECO:0000256" key="9">
    <source>
        <dbReference type="PROSITE-ProRule" id="PRU10060"/>
    </source>
</evidence>
<dbReference type="InterPro" id="IPR001701">
    <property type="entry name" value="Glyco_hydro_9"/>
</dbReference>
<dbReference type="PROSITE" id="PS00698">
    <property type="entry name" value="GH9_3"/>
    <property type="match status" value="1"/>
</dbReference>
<dbReference type="AlphaFoldDB" id="A0A8J5HRS2"/>
<dbReference type="Gene3D" id="1.50.10.10">
    <property type="match status" value="2"/>
</dbReference>
<comment type="catalytic activity">
    <reaction evidence="1 10">
        <text>Endohydrolysis of (1-&gt;4)-beta-D-glucosidic linkages in cellulose, lichenin and cereal beta-D-glucans.</text>
        <dbReference type="EC" id="3.2.1.4"/>
    </reaction>
</comment>
<dbReference type="EC" id="3.2.1.4" evidence="10"/>
<evidence type="ECO:0000256" key="8">
    <source>
        <dbReference type="PROSITE-ProRule" id="PRU10059"/>
    </source>
</evidence>
<reference evidence="12 13" key="1">
    <citation type="submission" date="2020-08" db="EMBL/GenBank/DDBJ databases">
        <title>Plant Genome Project.</title>
        <authorList>
            <person name="Zhang R.-G."/>
        </authorList>
    </citation>
    <scope>NUCLEOTIDE SEQUENCE [LARGE SCALE GENOMIC DNA]</scope>
    <source>
        <tissue evidence="12">Rhizome</tissue>
    </source>
</reference>
<evidence type="ECO:0000256" key="10">
    <source>
        <dbReference type="RuleBase" id="RU361166"/>
    </source>
</evidence>
<dbReference type="GO" id="GO:0008810">
    <property type="term" value="F:cellulase activity"/>
    <property type="evidence" value="ECO:0007669"/>
    <property type="project" value="UniProtKB-EC"/>
</dbReference>
<evidence type="ECO:0000313" key="12">
    <source>
        <dbReference type="EMBL" id="KAG6522332.1"/>
    </source>
</evidence>
<keyword evidence="4 10" id="KW-0136">Cellulose degradation</keyword>
<evidence type="ECO:0000259" key="11">
    <source>
        <dbReference type="Pfam" id="PF00759"/>
    </source>
</evidence>
<organism evidence="12 13">
    <name type="scientific">Zingiber officinale</name>
    <name type="common">Ginger</name>
    <name type="synonym">Amomum zingiber</name>
    <dbReference type="NCBI Taxonomy" id="94328"/>
    <lineage>
        <taxon>Eukaryota</taxon>
        <taxon>Viridiplantae</taxon>
        <taxon>Streptophyta</taxon>
        <taxon>Embryophyta</taxon>
        <taxon>Tracheophyta</taxon>
        <taxon>Spermatophyta</taxon>
        <taxon>Magnoliopsida</taxon>
        <taxon>Liliopsida</taxon>
        <taxon>Zingiberales</taxon>
        <taxon>Zingiberaceae</taxon>
        <taxon>Zingiber</taxon>
    </lineage>
</organism>
<proteinExistence type="inferred from homology"/>
<keyword evidence="3 8" id="KW-0378">Hydrolase</keyword>
<evidence type="ECO:0000256" key="1">
    <source>
        <dbReference type="ARBA" id="ARBA00000966"/>
    </source>
</evidence>
<sequence length="431" mass="46127">MWWIGVADSFILRSKREISISMAMIKVVLVLMLCLAGQAFSQIDYGNALTKSLLFFEAQRSGKLPADQRVTWRGDSAIGDGSEAGVDLAGGYYDAGDNVKFGFPYAFAVTSLAWSVVEFGSQLQAKNELNNALAAVKWGTDYLLKAHAGPQLLYVEVGDGNSDHACWQRPEDMTTPRTVYKIDEANHGSDVAAETAAALAAASIAFKSSNAGYSATLLSHSKQICMRTYVQLIMEGVVPNEGSWAAYKSNADAFMCNLVQKGNGNVKKSPGGLLWFNQWANSQYVTSSSLGLVSHADHITAAKGAWLQCPGGTVSPQQLIDFARSQMDYLLGANPSQMSYMVGFGSNFPRKVHHRGASIVSIKANRNPIDCKGGFDWLNSGSNDPNVLEGAIVGGPDANDAYSDSRNNFQQAEPSIGGNAPLVGVLARIAA</sequence>
<dbReference type="SUPFAM" id="SSF48208">
    <property type="entry name" value="Six-hairpin glycosidases"/>
    <property type="match status" value="1"/>
</dbReference>
<dbReference type="Pfam" id="PF00759">
    <property type="entry name" value="Glyco_hydro_9"/>
    <property type="match status" value="2"/>
</dbReference>
<dbReference type="GO" id="GO:0030245">
    <property type="term" value="P:cellulose catabolic process"/>
    <property type="evidence" value="ECO:0007669"/>
    <property type="project" value="UniProtKB-KW"/>
</dbReference>
<keyword evidence="13" id="KW-1185">Reference proteome</keyword>
<dbReference type="EMBL" id="JACMSC010000005">
    <property type="protein sequence ID" value="KAG6522332.1"/>
    <property type="molecule type" value="Genomic_DNA"/>
</dbReference>
<dbReference type="InterPro" id="IPR033126">
    <property type="entry name" value="Glyco_hydro_9_Asp/Glu_AS"/>
</dbReference>
<keyword evidence="5 8" id="KW-0119">Carbohydrate metabolism</keyword>
<feature type="domain" description="Glycoside hydrolase family 9" evidence="11">
    <location>
        <begin position="241"/>
        <end position="426"/>
    </location>
</feature>
<evidence type="ECO:0000256" key="4">
    <source>
        <dbReference type="ARBA" id="ARBA00023001"/>
    </source>
</evidence>